<evidence type="ECO:0000256" key="3">
    <source>
        <dbReference type="ARBA" id="ARBA00022692"/>
    </source>
</evidence>
<keyword evidence="5 6" id="KW-0472">Membrane</keyword>
<keyword evidence="3 6" id="KW-0812">Transmembrane</keyword>
<proteinExistence type="predicted"/>
<evidence type="ECO:0000256" key="6">
    <source>
        <dbReference type="SAM" id="Phobius"/>
    </source>
</evidence>
<keyword evidence="4 6" id="KW-1133">Transmembrane helix</keyword>
<dbReference type="InterPro" id="IPR010343">
    <property type="entry name" value="ArAE_1"/>
</dbReference>
<dbReference type="RefSeq" id="WP_110251790.1">
    <property type="nucleotide sequence ID" value="NZ_QJJR01000011.1"/>
</dbReference>
<dbReference type="AlphaFoldDB" id="A0A2V3W3Q5"/>
<dbReference type="GO" id="GO:0005886">
    <property type="term" value="C:plasma membrane"/>
    <property type="evidence" value="ECO:0007669"/>
    <property type="project" value="UniProtKB-SubCell"/>
</dbReference>
<evidence type="ECO:0000313" key="8">
    <source>
        <dbReference type="Proteomes" id="UP000247922"/>
    </source>
</evidence>
<dbReference type="OrthoDB" id="1653617at2"/>
<evidence type="ECO:0000256" key="4">
    <source>
        <dbReference type="ARBA" id="ARBA00022989"/>
    </source>
</evidence>
<name>A0A2V3W3Q5_9BACI</name>
<dbReference type="PANTHER" id="PTHR30509">
    <property type="entry name" value="P-HYDROXYBENZOIC ACID EFFLUX PUMP SUBUNIT-RELATED"/>
    <property type="match status" value="1"/>
</dbReference>
<feature type="transmembrane region" description="Helical" evidence="6">
    <location>
        <begin position="59"/>
        <end position="87"/>
    </location>
</feature>
<dbReference type="EMBL" id="QJJR01000011">
    <property type="protein sequence ID" value="PXW88963.1"/>
    <property type="molecule type" value="Genomic_DNA"/>
</dbReference>
<protein>
    <submittedName>
        <fullName evidence="7">Uncharacterized membrane protein YgaE (UPF0421/DUF939 family)</fullName>
    </submittedName>
</protein>
<feature type="transmembrane region" description="Helical" evidence="6">
    <location>
        <begin position="12"/>
        <end position="39"/>
    </location>
</feature>
<feature type="transmembrane region" description="Helical" evidence="6">
    <location>
        <begin position="126"/>
        <end position="144"/>
    </location>
</feature>
<comment type="subcellular location">
    <subcellularLocation>
        <location evidence="1">Cell membrane</location>
        <topology evidence="1">Multi-pass membrane protein</topology>
    </subcellularLocation>
</comment>
<comment type="caution">
    <text evidence="7">The sequence shown here is derived from an EMBL/GenBank/DDBJ whole genome shotgun (WGS) entry which is preliminary data.</text>
</comment>
<sequence>MRLGARMFKTGLAVAIALYAASIIGFPSTVFAGFAAVFAVQPSIYQSYMTILKQLQANFIGVVTAITLGYILGNDPIVVGISVVFVISICRYLRIEKSAVSIALIAVISTMENTSMDIYLFGLMRFSSLMLGIFSAFLVNLLFIPPRYETTLFQKISENTTEILKWLRITTRHLSDDPSLKKELTKIEKDLHRMDELHSLFAEERVYRSKRRPIRARKLVVFRQLTKTTHRSFRVLKSIQKVDNRANLMPADLQKRLIEEIDIVINAHENIMLGFMRKIKRNQKRPIHHLRESNIPDVVDRLLELYQKNEADYLIFLPLAAMLMNYHQDLKHLQTLLNSYDQFHGEEKLDILPKSRDLGSG</sequence>
<keyword evidence="8" id="KW-1185">Reference proteome</keyword>
<reference evidence="7 8" key="1">
    <citation type="submission" date="2018-05" db="EMBL/GenBank/DDBJ databases">
        <title>Genomic Encyclopedia of Type Strains, Phase IV (KMG-IV): sequencing the most valuable type-strain genomes for metagenomic binning, comparative biology and taxonomic classification.</title>
        <authorList>
            <person name="Goeker M."/>
        </authorList>
    </citation>
    <scope>NUCLEOTIDE SEQUENCE [LARGE SCALE GENOMIC DNA]</scope>
    <source>
        <strain evidence="7 8">DSM 22440</strain>
    </source>
</reference>
<organism evidence="7 8">
    <name type="scientific">Streptohalobacillus salinus</name>
    <dbReference type="NCBI Taxonomy" id="621096"/>
    <lineage>
        <taxon>Bacteria</taxon>
        <taxon>Bacillati</taxon>
        <taxon>Bacillota</taxon>
        <taxon>Bacilli</taxon>
        <taxon>Bacillales</taxon>
        <taxon>Bacillaceae</taxon>
        <taxon>Streptohalobacillus</taxon>
    </lineage>
</organism>
<accession>A0A2V3W3Q5</accession>
<evidence type="ECO:0000256" key="5">
    <source>
        <dbReference type="ARBA" id="ARBA00023136"/>
    </source>
</evidence>
<dbReference type="PANTHER" id="PTHR30509:SF27">
    <property type="entry name" value="UPF0421 PROTEIN YGAE"/>
    <property type="match status" value="1"/>
</dbReference>
<gene>
    <name evidence="7" type="ORF">DES38_1117</name>
</gene>
<evidence type="ECO:0000256" key="1">
    <source>
        <dbReference type="ARBA" id="ARBA00004651"/>
    </source>
</evidence>
<dbReference type="Pfam" id="PF06081">
    <property type="entry name" value="ArAE_1"/>
    <property type="match status" value="1"/>
</dbReference>
<evidence type="ECO:0000256" key="2">
    <source>
        <dbReference type="ARBA" id="ARBA00022475"/>
    </source>
</evidence>
<dbReference type="Proteomes" id="UP000247922">
    <property type="component" value="Unassembled WGS sequence"/>
</dbReference>
<keyword evidence="2" id="KW-1003">Cell membrane</keyword>
<evidence type="ECO:0000313" key="7">
    <source>
        <dbReference type="EMBL" id="PXW88963.1"/>
    </source>
</evidence>